<sequence>MSTHGRIALIVALALAGIAGLGAFGWFVSSEMPLFLTTAAREAQPTGSRIQPPAMLRRHAGPVFTPDEVHAFLAKVRSAEAIADPLQRCMSYPDPPRSHWSPATVEAYCRYYLQKTISFDEAQALIQNGRAAELDRRLAQALQAQLAYPESHGLLDYTYFKAFGEGSLGVRETLDAWKRASPNSAFAFAASGWAYVAMASKARGGAYISETPQSNIDAMDRLLARADTDLQRAMALDPKVTPTYVAMIHVGSMSFGAAYVDRAARSGLAVAPDNYAIYGTLSSAAEPRWGGSLAAMDRVAQQAQVLVKENPLLAILLSAEPAYEYDVCNCRSSVDWSAYPKVFDNVGSTTLLGNAGNVASEHGHAELAVVYLSERLRFLPDAQSTRRRRDSNLASVGESKMALDDANRLIAGNPMNPDNYQLRGTVYLSRGDSQNAEKDLERALAMNSDDIGVLMVLGNLYTNQTHEWDKAWDITDRIIRKYPGSPAGWVMRASIQETQPRAGLDSTYRYFLDHFANDPNPGMQWQISHMRELLAKAPPNAAAGPAPKSH</sequence>
<feature type="repeat" description="TPR" evidence="1">
    <location>
        <begin position="417"/>
        <end position="450"/>
    </location>
</feature>
<dbReference type="InterPro" id="IPR011990">
    <property type="entry name" value="TPR-like_helical_dom_sf"/>
</dbReference>
<comment type="caution">
    <text evidence="3">The sequence shown here is derived from an EMBL/GenBank/DDBJ whole genome shotgun (WGS) entry which is preliminary data.</text>
</comment>
<keyword evidence="4" id="KW-1185">Reference proteome</keyword>
<organism evidence="3 4">
    <name type="scientific">Rhodanobacter hydrolyticus</name>
    <dbReference type="NCBI Taxonomy" id="2250595"/>
    <lineage>
        <taxon>Bacteria</taxon>
        <taxon>Pseudomonadati</taxon>
        <taxon>Pseudomonadota</taxon>
        <taxon>Gammaproteobacteria</taxon>
        <taxon>Lysobacterales</taxon>
        <taxon>Rhodanobacteraceae</taxon>
        <taxon>Rhodanobacter</taxon>
    </lineage>
</organism>
<dbReference type="Proteomes" id="UP001620339">
    <property type="component" value="Unassembled WGS sequence"/>
</dbReference>
<dbReference type="EMBL" id="JADIKK010000008">
    <property type="protein sequence ID" value="MFK2876670.1"/>
    <property type="molecule type" value="Genomic_DNA"/>
</dbReference>
<reference evidence="3 4" key="1">
    <citation type="submission" date="2020-10" db="EMBL/GenBank/DDBJ databases">
        <title>Phylogeny of dyella-like bacteria.</title>
        <authorList>
            <person name="Fu J."/>
        </authorList>
    </citation>
    <scope>NUCLEOTIDE SEQUENCE [LARGE SCALE GENOMIC DNA]</scope>
    <source>
        <strain evidence="3 4">KACC 19113</strain>
    </source>
</reference>
<evidence type="ECO:0000256" key="2">
    <source>
        <dbReference type="SAM" id="Phobius"/>
    </source>
</evidence>
<feature type="transmembrane region" description="Helical" evidence="2">
    <location>
        <begin position="7"/>
        <end position="28"/>
    </location>
</feature>
<evidence type="ECO:0000313" key="4">
    <source>
        <dbReference type="Proteomes" id="UP001620339"/>
    </source>
</evidence>
<evidence type="ECO:0000313" key="3">
    <source>
        <dbReference type="EMBL" id="MFK2876670.1"/>
    </source>
</evidence>
<keyword evidence="2" id="KW-1133">Transmembrane helix</keyword>
<dbReference type="RefSeq" id="WP_404612523.1">
    <property type="nucleotide sequence ID" value="NZ_JADIKK010000008.1"/>
</dbReference>
<keyword evidence="1" id="KW-0802">TPR repeat</keyword>
<dbReference type="InterPro" id="IPR019734">
    <property type="entry name" value="TPR_rpt"/>
</dbReference>
<name>A0ABW8J2Z8_9GAMM</name>
<proteinExistence type="predicted"/>
<gene>
    <name evidence="3" type="ORF">ISP25_06275</name>
</gene>
<keyword evidence="2" id="KW-0472">Membrane</keyword>
<accession>A0ABW8J2Z8</accession>
<dbReference type="PROSITE" id="PS50005">
    <property type="entry name" value="TPR"/>
    <property type="match status" value="1"/>
</dbReference>
<dbReference type="SUPFAM" id="SSF48452">
    <property type="entry name" value="TPR-like"/>
    <property type="match status" value="1"/>
</dbReference>
<keyword evidence="2" id="KW-0812">Transmembrane</keyword>
<dbReference type="Gene3D" id="1.25.40.10">
    <property type="entry name" value="Tetratricopeptide repeat domain"/>
    <property type="match status" value="1"/>
</dbReference>
<evidence type="ECO:0000256" key="1">
    <source>
        <dbReference type="PROSITE-ProRule" id="PRU00339"/>
    </source>
</evidence>
<protein>
    <submittedName>
        <fullName evidence="3">DUF4034 domain-containing protein</fullName>
    </submittedName>
</protein>